<proteinExistence type="predicted"/>
<reference evidence="1 2" key="1">
    <citation type="submission" date="2024-09" db="EMBL/GenBank/DDBJ databases">
        <authorList>
            <person name="Sun Q."/>
            <person name="Mori K."/>
        </authorList>
    </citation>
    <scope>NUCLEOTIDE SEQUENCE [LARGE SCALE GENOMIC DNA]</scope>
    <source>
        <strain evidence="1 2">JCM 3307</strain>
    </source>
</reference>
<protein>
    <submittedName>
        <fullName evidence="1">Uncharacterized protein</fullName>
    </submittedName>
</protein>
<keyword evidence="2" id="KW-1185">Reference proteome</keyword>
<sequence length="56" mass="6000">MAIRLVRSPVRGNVLAGDLHLTGDLAAVEKFLHSFALPEAAPSGATDRHSAEYIQE</sequence>
<dbReference type="RefSeq" id="WP_223103540.1">
    <property type="nucleotide sequence ID" value="NZ_CP061913.1"/>
</dbReference>
<comment type="caution">
    <text evidence="1">The sequence shown here is derived from an EMBL/GenBank/DDBJ whole genome shotgun (WGS) entry which is preliminary data.</text>
</comment>
<accession>A0ABV5M3C9</accession>
<organism evidence="1 2">
    <name type="scientific">Dactylosporangium vinaceum</name>
    <dbReference type="NCBI Taxonomy" id="53362"/>
    <lineage>
        <taxon>Bacteria</taxon>
        <taxon>Bacillati</taxon>
        <taxon>Actinomycetota</taxon>
        <taxon>Actinomycetes</taxon>
        <taxon>Micromonosporales</taxon>
        <taxon>Micromonosporaceae</taxon>
        <taxon>Dactylosporangium</taxon>
    </lineage>
</organism>
<evidence type="ECO:0000313" key="2">
    <source>
        <dbReference type="Proteomes" id="UP001589608"/>
    </source>
</evidence>
<evidence type="ECO:0000313" key="1">
    <source>
        <dbReference type="EMBL" id="MFB9443360.1"/>
    </source>
</evidence>
<dbReference type="EMBL" id="JBHMCA010000020">
    <property type="protein sequence ID" value="MFB9443360.1"/>
    <property type="molecule type" value="Genomic_DNA"/>
</dbReference>
<gene>
    <name evidence="1" type="ORF">ACFFTR_09715</name>
</gene>
<dbReference type="Proteomes" id="UP001589608">
    <property type="component" value="Unassembled WGS sequence"/>
</dbReference>
<name>A0ABV5M3C9_9ACTN</name>